<evidence type="ECO:0000313" key="2">
    <source>
        <dbReference type="EMBL" id="KAG2322503.1"/>
    </source>
</evidence>
<protein>
    <submittedName>
        <fullName evidence="2">Uncharacterized protein</fullName>
    </submittedName>
</protein>
<gene>
    <name evidence="2" type="ORF">Bca52824_015716</name>
</gene>
<dbReference type="OrthoDB" id="1082478at2759"/>
<name>A0A8X7W289_BRACI</name>
<evidence type="ECO:0000313" key="3">
    <source>
        <dbReference type="Proteomes" id="UP000886595"/>
    </source>
</evidence>
<feature type="compositionally biased region" description="Basic and acidic residues" evidence="1">
    <location>
        <begin position="42"/>
        <end position="52"/>
    </location>
</feature>
<reference evidence="2 3" key="1">
    <citation type="submission" date="2020-02" db="EMBL/GenBank/DDBJ databases">
        <authorList>
            <person name="Ma Q."/>
            <person name="Huang Y."/>
            <person name="Song X."/>
            <person name="Pei D."/>
        </authorList>
    </citation>
    <scope>NUCLEOTIDE SEQUENCE [LARGE SCALE GENOMIC DNA]</scope>
    <source>
        <strain evidence="2">Sxm20200214</strain>
        <tissue evidence="2">Leaf</tissue>
    </source>
</reference>
<dbReference type="AlphaFoldDB" id="A0A8X7W289"/>
<feature type="region of interest" description="Disordered" evidence="1">
    <location>
        <begin position="1"/>
        <end position="65"/>
    </location>
</feature>
<comment type="caution">
    <text evidence="2">The sequence shown here is derived from an EMBL/GenBank/DDBJ whole genome shotgun (WGS) entry which is preliminary data.</text>
</comment>
<keyword evidence="3" id="KW-1185">Reference proteome</keyword>
<proteinExistence type="predicted"/>
<feature type="compositionally biased region" description="Basic residues" evidence="1">
    <location>
        <begin position="1"/>
        <end position="11"/>
    </location>
</feature>
<accession>A0A8X7W289</accession>
<dbReference type="EMBL" id="JAAMPC010000003">
    <property type="protein sequence ID" value="KAG2322503.1"/>
    <property type="molecule type" value="Genomic_DNA"/>
</dbReference>
<evidence type="ECO:0000256" key="1">
    <source>
        <dbReference type="SAM" id="MobiDB-lite"/>
    </source>
</evidence>
<dbReference type="Proteomes" id="UP000886595">
    <property type="component" value="Unassembled WGS sequence"/>
</dbReference>
<organism evidence="2 3">
    <name type="scientific">Brassica carinata</name>
    <name type="common">Ethiopian mustard</name>
    <name type="synonym">Abyssinian cabbage</name>
    <dbReference type="NCBI Taxonomy" id="52824"/>
    <lineage>
        <taxon>Eukaryota</taxon>
        <taxon>Viridiplantae</taxon>
        <taxon>Streptophyta</taxon>
        <taxon>Embryophyta</taxon>
        <taxon>Tracheophyta</taxon>
        <taxon>Spermatophyta</taxon>
        <taxon>Magnoliopsida</taxon>
        <taxon>eudicotyledons</taxon>
        <taxon>Gunneridae</taxon>
        <taxon>Pentapetalae</taxon>
        <taxon>rosids</taxon>
        <taxon>malvids</taxon>
        <taxon>Brassicales</taxon>
        <taxon>Brassicaceae</taxon>
        <taxon>Brassiceae</taxon>
        <taxon>Brassica</taxon>
    </lineage>
</organism>
<sequence length="93" mass="10550">MKNKLPLRRGRAREPKPRPPPHVDGGDEREPIPGDEVEEEMNETKEEEKNEVNEEEENEGRGVRIEEQACEVISSHFEDVAGNDGGDDVELML</sequence>